<dbReference type="AlphaFoldDB" id="A0A5J4VE70"/>
<keyword evidence="3" id="KW-0808">Transferase</keyword>
<dbReference type="PANTHER" id="PTHR48015:SF33">
    <property type="entry name" value="SERINE_THREONINE-PROTEIN KINASE HIPPO"/>
    <property type="match status" value="1"/>
</dbReference>
<evidence type="ECO:0000313" key="4">
    <source>
        <dbReference type="Proteomes" id="UP000324800"/>
    </source>
</evidence>
<name>A0A5J4VE70_9EUKA</name>
<gene>
    <name evidence="3" type="ORF">EZS28_023743</name>
</gene>
<organism evidence="3 4">
    <name type="scientific">Streblomastix strix</name>
    <dbReference type="NCBI Taxonomy" id="222440"/>
    <lineage>
        <taxon>Eukaryota</taxon>
        <taxon>Metamonada</taxon>
        <taxon>Preaxostyla</taxon>
        <taxon>Oxymonadida</taxon>
        <taxon>Streblomastigidae</taxon>
        <taxon>Streblomastix</taxon>
    </lineage>
</organism>
<dbReference type="InterPro" id="IPR050285">
    <property type="entry name" value="STE20_Ser/Thr_kinase"/>
</dbReference>
<dbReference type="Pfam" id="PF00069">
    <property type="entry name" value="Pkinase"/>
    <property type="match status" value="1"/>
</dbReference>
<dbReference type="PROSITE" id="PS50011">
    <property type="entry name" value="PROTEIN_KINASE_DOM"/>
    <property type="match status" value="1"/>
</dbReference>
<accession>A0A5J4VE70</accession>
<keyword evidence="3" id="KW-0418">Kinase</keyword>
<sequence length="395" mass="45849">MEEITKRIVSPENPEDLFEIQEQIGTGDLDEVSLPHFIQRIGIWRHSYKEIWIASQLCEYGSVRKILDIVKHGLSEPQLSFILRNVLECLVELHLARLVHRAVRSSKFLINSECDIYISDISFTPFAQVAPEIIEDDNSTLNFKIDIWALGITTIEMIDTKTPLSNIDPNEVMNLILDNPPPLPANPEQCSDELLDFISKCLVKDPSKRASAMDLLDHPFIKKYEQVQSNILQHLIQEYQRIISEEKEQKQKMKDKDWDVDEDMIQLLEMFEQEKEDLKEKKKQQENEQEKEKLKTKEQLTHQKSTDRIKVVSKPYVKIKTKTTGKVVQKLPVDLGKEEKIHSKENIKPPITHSKSEVHIPMKDNPKVEQQIPIKSKSKVNLKAKIVQQPLTKKK</sequence>
<dbReference type="SUPFAM" id="SSF56112">
    <property type="entry name" value="Protein kinase-like (PK-like)"/>
    <property type="match status" value="1"/>
</dbReference>
<dbReference type="GO" id="GO:0043408">
    <property type="term" value="P:regulation of MAPK cascade"/>
    <property type="evidence" value="ECO:0007669"/>
    <property type="project" value="TreeGrafter"/>
</dbReference>
<dbReference type="GO" id="GO:0004674">
    <property type="term" value="F:protein serine/threonine kinase activity"/>
    <property type="evidence" value="ECO:0007669"/>
    <property type="project" value="TreeGrafter"/>
</dbReference>
<dbReference type="InterPro" id="IPR011009">
    <property type="entry name" value="Kinase-like_dom_sf"/>
</dbReference>
<dbReference type="EMBL" id="SNRW01007740">
    <property type="protein sequence ID" value="KAA6380729.1"/>
    <property type="molecule type" value="Genomic_DNA"/>
</dbReference>
<dbReference type="GO" id="GO:0005524">
    <property type="term" value="F:ATP binding"/>
    <property type="evidence" value="ECO:0007669"/>
    <property type="project" value="InterPro"/>
</dbReference>
<evidence type="ECO:0000259" key="2">
    <source>
        <dbReference type="PROSITE" id="PS50011"/>
    </source>
</evidence>
<dbReference type="InterPro" id="IPR000719">
    <property type="entry name" value="Prot_kinase_dom"/>
</dbReference>
<dbReference type="PANTHER" id="PTHR48015">
    <property type="entry name" value="SERINE/THREONINE-PROTEIN KINASE TAO"/>
    <property type="match status" value="1"/>
</dbReference>
<reference evidence="3 4" key="1">
    <citation type="submission" date="2019-03" db="EMBL/GenBank/DDBJ databases">
        <title>Single cell metagenomics reveals metabolic interactions within the superorganism composed of flagellate Streblomastix strix and complex community of Bacteroidetes bacteria on its surface.</title>
        <authorList>
            <person name="Treitli S.C."/>
            <person name="Kolisko M."/>
            <person name="Husnik F."/>
            <person name="Keeling P."/>
            <person name="Hampl V."/>
        </authorList>
    </citation>
    <scope>NUCLEOTIDE SEQUENCE [LARGE SCALE GENOMIC DNA]</scope>
    <source>
        <strain evidence="3">ST1C</strain>
    </source>
</reference>
<dbReference type="Proteomes" id="UP000324800">
    <property type="component" value="Unassembled WGS sequence"/>
</dbReference>
<dbReference type="Gene3D" id="1.10.510.10">
    <property type="entry name" value="Transferase(Phosphotransferase) domain 1"/>
    <property type="match status" value="1"/>
</dbReference>
<protein>
    <submittedName>
        <fullName evidence="3">Putative serine/threonine-protein kinase 3</fullName>
    </submittedName>
</protein>
<feature type="region of interest" description="Disordered" evidence="1">
    <location>
        <begin position="344"/>
        <end position="370"/>
    </location>
</feature>
<dbReference type="GO" id="GO:0005737">
    <property type="term" value="C:cytoplasm"/>
    <property type="evidence" value="ECO:0007669"/>
    <property type="project" value="TreeGrafter"/>
</dbReference>
<dbReference type="OrthoDB" id="1022360at2759"/>
<feature type="region of interest" description="Disordered" evidence="1">
    <location>
        <begin position="276"/>
        <end position="306"/>
    </location>
</feature>
<proteinExistence type="predicted"/>
<comment type="caution">
    <text evidence="3">The sequence shown here is derived from an EMBL/GenBank/DDBJ whole genome shotgun (WGS) entry which is preliminary data.</text>
</comment>
<evidence type="ECO:0000313" key="3">
    <source>
        <dbReference type="EMBL" id="KAA6380729.1"/>
    </source>
</evidence>
<feature type="domain" description="Protein kinase" evidence="2">
    <location>
        <begin position="1"/>
        <end position="221"/>
    </location>
</feature>
<evidence type="ECO:0000256" key="1">
    <source>
        <dbReference type="SAM" id="MobiDB-lite"/>
    </source>
</evidence>
<feature type="compositionally biased region" description="Basic and acidic residues" evidence="1">
    <location>
        <begin position="354"/>
        <end position="367"/>
    </location>
</feature>
<dbReference type="GO" id="GO:0035556">
    <property type="term" value="P:intracellular signal transduction"/>
    <property type="evidence" value="ECO:0007669"/>
    <property type="project" value="TreeGrafter"/>
</dbReference>